<reference evidence="1 2" key="1">
    <citation type="journal article" date="2016" name="Nat. Commun.">
        <title>Thousands of microbial genomes shed light on interconnected biogeochemical processes in an aquifer system.</title>
        <authorList>
            <person name="Anantharaman K."/>
            <person name="Brown C.T."/>
            <person name="Hug L.A."/>
            <person name="Sharon I."/>
            <person name="Castelle C.J."/>
            <person name="Probst A.J."/>
            <person name="Thomas B.C."/>
            <person name="Singh A."/>
            <person name="Wilkins M.J."/>
            <person name="Karaoz U."/>
            <person name="Brodie E.L."/>
            <person name="Williams K.H."/>
            <person name="Hubbard S.S."/>
            <person name="Banfield J.F."/>
        </authorList>
    </citation>
    <scope>NUCLEOTIDE SEQUENCE [LARGE SCALE GENOMIC DNA]</scope>
</reference>
<proteinExistence type="predicted"/>
<organism evidence="1 2">
    <name type="scientific">Candidatus Magasanikbacteria bacterium RIFCSPHIGHO2_02_FULL_41_13</name>
    <dbReference type="NCBI Taxonomy" id="1798676"/>
    <lineage>
        <taxon>Bacteria</taxon>
        <taxon>Candidatus Magasanikiibacteriota</taxon>
    </lineage>
</organism>
<evidence type="ECO:0000313" key="2">
    <source>
        <dbReference type="Proteomes" id="UP000178742"/>
    </source>
</evidence>
<dbReference type="Proteomes" id="UP000178742">
    <property type="component" value="Unassembled WGS sequence"/>
</dbReference>
<gene>
    <name evidence="1" type="ORF">A3B90_00690</name>
</gene>
<comment type="caution">
    <text evidence="1">The sequence shown here is derived from an EMBL/GenBank/DDBJ whole genome shotgun (WGS) entry which is preliminary data.</text>
</comment>
<sequence length="157" mass="18657">MTLDLENFEEVKIKGETLYKSLDCIKSPYLKKDVCFNSQGLEHLKFKRIRQSRAQQDQYMRFKLLHLAPKVIEKSSTLQGVMETKSFEKVRRHGRTDNIMREVTYYEFIAVIDEVRVKVIIKEVQDSQPIFWSIIPFWGVDKQNNRRKLHSGYPAED</sequence>
<dbReference type="AlphaFoldDB" id="A0A1F6M6W6"/>
<dbReference type="STRING" id="1798676.A3B90_00690"/>
<name>A0A1F6M6W6_9BACT</name>
<protein>
    <submittedName>
        <fullName evidence="1">Uncharacterized protein</fullName>
    </submittedName>
</protein>
<dbReference type="EMBL" id="MFPX01000004">
    <property type="protein sequence ID" value="OGH67356.1"/>
    <property type="molecule type" value="Genomic_DNA"/>
</dbReference>
<accession>A0A1F6M6W6</accession>
<evidence type="ECO:0000313" key="1">
    <source>
        <dbReference type="EMBL" id="OGH67356.1"/>
    </source>
</evidence>